<evidence type="ECO:0000313" key="2">
    <source>
        <dbReference type="Proteomes" id="UP000466024"/>
    </source>
</evidence>
<dbReference type="Gene3D" id="1.10.3790.10">
    <property type="entry name" value="NinB"/>
    <property type="match status" value="1"/>
</dbReference>
<protein>
    <recommendedName>
        <fullName evidence="3">NinB family protein</fullName>
    </recommendedName>
</protein>
<comment type="caution">
    <text evidence="1">The sequence shown here is derived from an EMBL/GenBank/DDBJ whole genome shotgun (WGS) entry which is preliminary data.</text>
</comment>
<proteinExistence type="predicted"/>
<organism evidence="1 2">
    <name type="scientific">Salinicola corii</name>
    <dbReference type="NCBI Taxonomy" id="2606937"/>
    <lineage>
        <taxon>Bacteria</taxon>
        <taxon>Pseudomonadati</taxon>
        <taxon>Pseudomonadota</taxon>
        <taxon>Gammaproteobacteria</taxon>
        <taxon>Oceanospirillales</taxon>
        <taxon>Halomonadaceae</taxon>
        <taxon>Salinicola</taxon>
    </lineage>
</organism>
<dbReference type="Proteomes" id="UP000466024">
    <property type="component" value="Unassembled WGS sequence"/>
</dbReference>
<dbReference type="RefSeq" id="WP_149433862.1">
    <property type="nucleotide sequence ID" value="NZ_VTPX01000001.1"/>
</dbReference>
<keyword evidence="2" id="KW-1185">Reference proteome</keyword>
<reference evidence="1 2" key="1">
    <citation type="submission" date="2019-08" db="EMBL/GenBank/DDBJ databases">
        <title>Bioinformatics analysis of the strain L3 and L5.</title>
        <authorList>
            <person name="Li X."/>
        </authorList>
    </citation>
    <scope>NUCLEOTIDE SEQUENCE [LARGE SCALE GENOMIC DNA]</scope>
    <source>
        <strain evidence="1 2">L3</strain>
    </source>
</reference>
<evidence type="ECO:0000313" key="1">
    <source>
        <dbReference type="EMBL" id="KAA0020742.1"/>
    </source>
</evidence>
<name>A0A640WJN4_9GAMM</name>
<gene>
    <name evidence="1" type="ORF">F0A16_02840</name>
</gene>
<dbReference type="AlphaFoldDB" id="A0A640WJN4"/>
<accession>A0A640WJN4</accession>
<sequence length="154" mass="17191">MTKEVVIRVDSIKGAQFALSRASAAISKGIEAGPIEVVLRRPGKSRLQEEKYHAMIGDIHRQCFRGYSVEGVKAVLVNQFAHEMEEQGTPLSKPGERVWDWVLQSPVYVRPSTTKFRKAEAAAFMEFLYATGAELEVAWSEPALKAYSEFKEAA</sequence>
<dbReference type="EMBL" id="VTPX01000001">
    <property type="protein sequence ID" value="KAA0020742.1"/>
    <property type="molecule type" value="Genomic_DNA"/>
</dbReference>
<dbReference type="InterPro" id="IPR036619">
    <property type="entry name" value="NinB_sf"/>
</dbReference>
<dbReference type="SUPFAM" id="SSF103370">
    <property type="entry name" value="NinB"/>
    <property type="match status" value="1"/>
</dbReference>
<evidence type="ECO:0008006" key="3">
    <source>
        <dbReference type="Google" id="ProtNLM"/>
    </source>
</evidence>